<dbReference type="Gene3D" id="3.10.350.10">
    <property type="entry name" value="LysM domain"/>
    <property type="match status" value="1"/>
</dbReference>
<dbReference type="EMBL" id="SEWY01000003">
    <property type="protein sequence ID" value="TBH73110.1"/>
    <property type="molecule type" value="Genomic_DNA"/>
</dbReference>
<dbReference type="RefSeq" id="WP_130923251.1">
    <property type="nucleotide sequence ID" value="NZ_JAANOL010000001.1"/>
</dbReference>
<evidence type="ECO:0000259" key="4">
    <source>
        <dbReference type="PROSITE" id="PS51782"/>
    </source>
</evidence>
<protein>
    <submittedName>
        <fullName evidence="5">LysM peptidoglycan-binding domain-containing protein</fullName>
    </submittedName>
</protein>
<gene>
    <name evidence="5" type="ORF">EWU20_06965</name>
</gene>
<dbReference type="SUPFAM" id="SSF54106">
    <property type="entry name" value="LysM domain"/>
    <property type="match status" value="1"/>
</dbReference>
<comment type="similarity">
    <text evidence="1">Belongs to the transglycosylase Slt family.</text>
</comment>
<dbReference type="Gene3D" id="1.10.530.10">
    <property type="match status" value="1"/>
</dbReference>
<evidence type="ECO:0000256" key="2">
    <source>
        <dbReference type="SAM" id="MobiDB-lite"/>
    </source>
</evidence>
<dbReference type="InterPro" id="IPR008258">
    <property type="entry name" value="Transglycosylase_SLT_dom_1"/>
</dbReference>
<keyword evidence="6" id="KW-1185">Reference proteome</keyword>
<feature type="domain" description="LysM" evidence="4">
    <location>
        <begin position="352"/>
        <end position="395"/>
    </location>
</feature>
<evidence type="ECO:0000313" key="5">
    <source>
        <dbReference type="EMBL" id="TBH73110.1"/>
    </source>
</evidence>
<dbReference type="Proteomes" id="UP000293583">
    <property type="component" value="Unassembled WGS sequence"/>
</dbReference>
<feature type="signal peptide" evidence="3">
    <location>
        <begin position="1"/>
        <end position="20"/>
    </location>
</feature>
<accession>A0A4Q9BAI2</accession>
<dbReference type="PANTHER" id="PTHR37423:SF2">
    <property type="entry name" value="MEMBRANE-BOUND LYTIC MUREIN TRANSGLYCOSYLASE C"/>
    <property type="match status" value="1"/>
</dbReference>
<dbReference type="SUPFAM" id="SSF53955">
    <property type="entry name" value="Lysozyme-like"/>
    <property type="match status" value="1"/>
</dbReference>
<dbReference type="PROSITE" id="PS51782">
    <property type="entry name" value="LYSM"/>
    <property type="match status" value="1"/>
</dbReference>
<name>A0A4Q9BAI2_9BACT</name>
<evidence type="ECO:0000256" key="3">
    <source>
        <dbReference type="SAM" id="SignalP"/>
    </source>
</evidence>
<dbReference type="CDD" id="cd16894">
    <property type="entry name" value="MltD-like"/>
    <property type="match status" value="1"/>
</dbReference>
<reference evidence="5 6" key="1">
    <citation type="submission" date="2019-02" db="EMBL/GenBank/DDBJ databases">
        <title>Genome of a new Bacteroidetes strain.</title>
        <authorList>
            <person name="Pitt A."/>
        </authorList>
    </citation>
    <scope>NUCLEOTIDE SEQUENCE [LARGE SCALE GENOMIC DNA]</scope>
    <source>
        <strain evidence="5 6">103A-SOEBACH</strain>
    </source>
</reference>
<evidence type="ECO:0000256" key="1">
    <source>
        <dbReference type="ARBA" id="ARBA00007734"/>
    </source>
</evidence>
<dbReference type="Pfam" id="PF01476">
    <property type="entry name" value="LysM"/>
    <property type="match status" value="1"/>
</dbReference>
<dbReference type="PANTHER" id="PTHR37423">
    <property type="entry name" value="SOLUBLE LYTIC MUREIN TRANSGLYCOSYLASE-RELATED"/>
    <property type="match status" value="1"/>
</dbReference>
<dbReference type="InterPro" id="IPR023346">
    <property type="entry name" value="Lysozyme-like_dom_sf"/>
</dbReference>
<feature type="region of interest" description="Disordered" evidence="2">
    <location>
        <begin position="404"/>
        <end position="433"/>
    </location>
</feature>
<dbReference type="AlphaFoldDB" id="A0A4Q9BAI2"/>
<sequence length="433" mass="50275">MMWNKFVFLSCLFTSVLSFGQVTGSYQPAYDLKQIDSLAKVEQGGPPAFSIDPGLIQDRLKKLENQIPLHYNILTHQFVEIFAFRKASFTQRMLERKDIYFPLYEKYLQKYGLPDELKYLSLIESGLENKAISNKGAGGLWQFMPYTARGDFGMRVDQYIDERFDAERATEAACQYLKRLHKTFGDWHLALAAYNTGPSNVKRAMRRCGGSNDFWGIYACLPAQTRAYVPQFIAMTYMMNYHWDHSIQPENWVIDIPKDSILVSGYLNLNTLTQLTGFSIDTLKQLNPHIIAHFLPKNSSKVKVHIPKSRFAYFEQNRTRILDSARVDLIAPDSAEIDTSELEEPMPVARRHTYRVKRGETLSRVARKLGMSVSELKRVNRIRGTKLQKGQTLVYFKLAKASKKWSKQKTFKKRKYTSRKKKKTTSKKRRKRR</sequence>
<comment type="caution">
    <text evidence="5">The sequence shown here is derived from an EMBL/GenBank/DDBJ whole genome shotgun (WGS) entry which is preliminary data.</text>
</comment>
<proteinExistence type="inferred from homology"/>
<evidence type="ECO:0000313" key="6">
    <source>
        <dbReference type="Proteomes" id="UP000293583"/>
    </source>
</evidence>
<dbReference type="Pfam" id="PF01464">
    <property type="entry name" value="SLT"/>
    <property type="match status" value="1"/>
</dbReference>
<keyword evidence="3" id="KW-0732">Signal</keyword>
<dbReference type="InterPro" id="IPR018392">
    <property type="entry name" value="LysM"/>
</dbReference>
<dbReference type="CDD" id="cd00118">
    <property type="entry name" value="LysM"/>
    <property type="match status" value="1"/>
</dbReference>
<dbReference type="OrthoDB" id="9815002at2"/>
<organism evidence="5 6">
    <name type="scientific">Aquirufa antheringensis</name>
    <dbReference type="NCBI Taxonomy" id="2516559"/>
    <lineage>
        <taxon>Bacteria</taxon>
        <taxon>Pseudomonadati</taxon>
        <taxon>Bacteroidota</taxon>
        <taxon>Cytophagia</taxon>
        <taxon>Cytophagales</taxon>
        <taxon>Flectobacillaceae</taxon>
        <taxon>Aquirufa</taxon>
    </lineage>
</organism>
<dbReference type="InterPro" id="IPR036779">
    <property type="entry name" value="LysM_dom_sf"/>
</dbReference>
<dbReference type="SMART" id="SM00257">
    <property type="entry name" value="LysM"/>
    <property type="match status" value="1"/>
</dbReference>
<feature type="chain" id="PRO_5020285055" evidence="3">
    <location>
        <begin position="21"/>
        <end position="433"/>
    </location>
</feature>